<protein>
    <recommendedName>
        <fullName evidence="7">Peptidase S33 tripeptidyl aminopeptidase-like C-terminal domain-containing protein</fullName>
    </recommendedName>
</protein>
<dbReference type="Pfam" id="PF00561">
    <property type="entry name" value="Abhydrolase_1"/>
    <property type="match status" value="1"/>
</dbReference>
<evidence type="ECO:0008006" key="7">
    <source>
        <dbReference type="Google" id="ProtNLM"/>
    </source>
</evidence>
<evidence type="ECO:0000256" key="1">
    <source>
        <dbReference type="ARBA" id="ARBA00010088"/>
    </source>
</evidence>
<dbReference type="Pfam" id="PF08386">
    <property type="entry name" value="Abhydrolase_4"/>
    <property type="match status" value="1"/>
</dbReference>
<dbReference type="InterPro" id="IPR000073">
    <property type="entry name" value="AB_hydrolase_1"/>
</dbReference>
<dbReference type="PANTHER" id="PTHR43248:SF25">
    <property type="entry name" value="AB HYDROLASE-1 DOMAIN-CONTAINING PROTEIN-RELATED"/>
    <property type="match status" value="1"/>
</dbReference>
<feature type="domain" description="AB hydrolase-1" evidence="3">
    <location>
        <begin position="30"/>
        <end position="209"/>
    </location>
</feature>
<dbReference type="PANTHER" id="PTHR43248">
    <property type="entry name" value="2-SUCCINYL-6-HYDROXY-2,4-CYCLOHEXADIENE-1-CARBOXYLATE SYNTHASE"/>
    <property type="match status" value="1"/>
</dbReference>
<evidence type="ECO:0000259" key="3">
    <source>
        <dbReference type="Pfam" id="PF00561"/>
    </source>
</evidence>
<dbReference type="InterPro" id="IPR051601">
    <property type="entry name" value="Serine_prot/Carboxylest_S33"/>
</dbReference>
<organism evidence="5 6">
    <name type="scientific">Sporothrix stenoceras</name>
    <dbReference type="NCBI Taxonomy" id="5173"/>
    <lineage>
        <taxon>Eukaryota</taxon>
        <taxon>Fungi</taxon>
        <taxon>Dikarya</taxon>
        <taxon>Ascomycota</taxon>
        <taxon>Pezizomycotina</taxon>
        <taxon>Sordariomycetes</taxon>
        <taxon>Sordariomycetidae</taxon>
        <taxon>Ophiostomatales</taxon>
        <taxon>Ophiostomataceae</taxon>
        <taxon>Sporothrix</taxon>
    </lineage>
</organism>
<dbReference type="EMBL" id="JAWCUI010000059">
    <property type="protein sequence ID" value="KAL1890779.1"/>
    <property type="molecule type" value="Genomic_DNA"/>
</dbReference>
<name>A0ABR3YTY4_9PEZI</name>
<keyword evidence="2" id="KW-0378">Hydrolase</keyword>
<evidence type="ECO:0000259" key="4">
    <source>
        <dbReference type="Pfam" id="PF08386"/>
    </source>
</evidence>
<proteinExistence type="inferred from homology"/>
<accession>A0ABR3YTY4</accession>
<dbReference type="InterPro" id="IPR029058">
    <property type="entry name" value="AB_hydrolase_fold"/>
</dbReference>
<dbReference type="InterPro" id="IPR013595">
    <property type="entry name" value="Pept_S33_TAP-like_C"/>
</dbReference>
<dbReference type="SUPFAM" id="SSF53474">
    <property type="entry name" value="alpha/beta-Hydrolases"/>
    <property type="match status" value="1"/>
</dbReference>
<reference evidence="5 6" key="1">
    <citation type="journal article" date="2024" name="IMA Fungus">
        <title>IMA Genome - F19 : A genome assembly and annotation guide to empower mycologists, including annotated draft genome sequences of Ceratocystis pirilliformis, Diaporthe australafricana, Fusarium ophioides, Paecilomyces lecythidis, and Sporothrix stenoceras.</title>
        <authorList>
            <person name="Aylward J."/>
            <person name="Wilson A.M."/>
            <person name="Visagie C.M."/>
            <person name="Spraker J."/>
            <person name="Barnes I."/>
            <person name="Buitendag C."/>
            <person name="Ceriani C."/>
            <person name="Del Mar Angel L."/>
            <person name="du Plessis D."/>
            <person name="Fuchs T."/>
            <person name="Gasser K."/>
            <person name="Kramer D."/>
            <person name="Li W."/>
            <person name="Munsamy K."/>
            <person name="Piso A."/>
            <person name="Price J.L."/>
            <person name="Sonnekus B."/>
            <person name="Thomas C."/>
            <person name="van der Nest A."/>
            <person name="van Dijk A."/>
            <person name="van Heerden A."/>
            <person name="van Vuuren N."/>
            <person name="Yilmaz N."/>
            <person name="Duong T.A."/>
            <person name="van der Merwe N.A."/>
            <person name="Wingfield M.J."/>
            <person name="Wingfield B.D."/>
        </authorList>
    </citation>
    <scope>NUCLEOTIDE SEQUENCE [LARGE SCALE GENOMIC DNA]</scope>
    <source>
        <strain evidence="5 6">CMW 5346</strain>
    </source>
</reference>
<feature type="domain" description="Peptidase S33 tripeptidyl aminopeptidase-like C-terminal" evidence="4">
    <location>
        <begin position="369"/>
        <end position="469"/>
    </location>
</feature>
<sequence>MDWLDPTDDLRVVLAVIRLPATDRENYGGPVFFNPGGPGGSGIWSMRDHGRNLQDVVGKRYDIITFDPRGIGASVPRIECWASVQNSQFWDLQDVGVVDAHPGTIYDAYARMSAYTTVCEASLGDSGILRHSSTASHARDMLEILHQLGEEKLKYWGFSYGTVLGGVFAAMYPDKVERLVSDGNVDLREWHNKEHLNFLHDTDKVMQAFFDLCHRAGPDACDFYAPSPEAIKKRLETLFANLKVRPVVVSMDKDLGPEIPDIVTYSRVRKVLSSTLYQPQRAFPRFAKTLLALENGNGRPFYEQTSGKVQFAAVCQAETIPPTTPLTGFDEGTSDAFGAVMCSDSVPITETVEDFMELIKSYEDMSYAAGATNANFPIACVNRQVRPKWRFSGPFEGNTSFPILYVANIADNVTPLISARNNSAGFPESVVLVQQAYGHTSLASPSTCTAKIIRDYFQKGLLPAVGTECQPDVLPFGLPTGFVAAEDAELSLAISELSEKASAYRDRMLTLKLMF</sequence>
<comment type="similarity">
    <text evidence="1">Belongs to the peptidase S33 family.</text>
</comment>
<evidence type="ECO:0000313" key="5">
    <source>
        <dbReference type="EMBL" id="KAL1890779.1"/>
    </source>
</evidence>
<dbReference type="Gene3D" id="3.40.50.1820">
    <property type="entry name" value="alpha/beta hydrolase"/>
    <property type="match status" value="1"/>
</dbReference>
<dbReference type="Proteomes" id="UP001583186">
    <property type="component" value="Unassembled WGS sequence"/>
</dbReference>
<comment type="caution">
    <text evidence="5">The sequence shown here is derived from an EMBL/GenBank/DDBJ whole genome shotgun (WGS) entry which is preliminary data.</text>
</comment>
<evidence type="ECO:0000313" key="6">
    <source>
        <dbReference type="Proteomes" id="UP001583186"/>
    </source>
</evidence>
<keyword evidence="6" id="KW-1185">Reference proteome</keyword>
<gene>
    <name evidence="5" type="ORF">Sste5346_008104</name>
</gene>
<evidence type="ECO:0000256" key="2">
    <source>
        <dbReference type="ARBA" id="ARBA00022801"/>
    </source>
</evidence>